<dbReference type="EMBL" id="ABEXCJ050000003">
    <property type="protein sequence ID" value="EMR4589743.1"/>
    <property type="molecule type" value="Genomic_DNA"/>
</dbReference>
<dbReference type="PROSITE" id="PS50405">
    <property type="entry name" value="GST_CTER"/>
    <property type="match status" value="1"/>
</dbReference>
<dbReference type="AlphaFoldDB" id="A0AAD2VSK2"/>
<dbReference type="SFLD" id="SFLDG00358">
    <property type="entry name" value="Main_(cytGST)"/>
    <property type="match status" value="1"/>
</dbReference>
<dbReference type="EMBL" id="ABEXCJ040000003">
    <property type="protein sequence ID" value="ELR5217556.1"/>
    <property type="molecule type" value="Genomic_DNA"/>
</dbReference>
<dbReference type="InterPro" id="IPR036282">
    <property type="entry name" value="Glutathione-S-Trfase_C_sf"/>
</dbReference>
<proteinExistence type="predicted"/>
<evidence type="ECO:0000259" key="2">
    <source>
        <dbReference type="PROSITE" id="PS50405"/>
    </source>
</evidence>
<dbReference type="SUPFAM" id="SSF47616">
    <property type="entry name" value="GST C-terminal domain-like"/>
    <property type="match status" value="1"/>
</dbReference>
<sequence>MMKIYTYPKSRSIRVTWTAELLELEYECIFFDVMNKNENNPSITMKVPALVDGDLVLFESSAICTYLSEKYGSNLLSPINIDEKAVVNQWLAFIISELESPLWTILKHSIFLPESKKVVDIIPIAKEDYLSSIEVLSCALNENIYIANNKFSIADIFLFQTTQWALNLGLKIPQNVITHHDSLKSSPAYLKAVAKENETFKADTANN</sequence>
<name>A0AAD2VSK2_PRORE</name>
<dbReference type="InterPro" id="IPR040079">
    <property type="entry name" value="Glutathione_S-Trfase"/>
</dbReference>
<evidence type="ECO:0000313" key="4">
    <source>
        <dbReference type="EMBL" id="EMR4589743.1"/>
    </source>
</evidence>
<dbReference type="InterPro" id="IPR004045">
    <property type="entry name" value="Glutathione_S-Trfase_N"/>
</dbReference>
<dbReference type="SFLD" id="SFLDS00019">
    <property type="entry name" value="Glutathione_Transferase_(cytos"/>
    <property type="match status" value="1"/>
</dbReference>
<evidence type="ECO:0000313" key="3">
    <source>
        <dbReference type="EMBL" id="ELR5217556.1"/>
    </source>
</evidence>
<reference evidence="3" key="1">
    <citation type="submission" date="2023-10" db="EMBL/GenBank/DDBJ databases">
        <authorList>
            <consortium name="Clinical and Environmental Microbiology Branch: Whole genome sequencing antimicrobial resistance pathogens in the healthcare setting"/>
        </authorList>
    </citation>
    <scope>NUCLEOTIDE SEQUENCE</scope>
    <source>
        <strain evidence="3">2020QW-00022</strain>
    </source>
</reference>
<dbReference type="InterPro" id="IPR036249">
    <property type="entry name" value="Thioredoxin-like_sf"/>
</dbReference>
<dbReference type="Gene3D" id="1.20.1050.10">
    <property type="match status" value="1"/>
</dbReference>
<dbReference type="Gene3D" id="3.40.30.10">
    <property type="entry name" value="Glutaredoxin"/>
    <property type="match status" value="1"/>
</dbReference>
<protein>
    <submittedName>
        <fullName evidence="3">Glutathione S-transferase family protein</fullName>
    </submittedName>
</protein>
<feature type="domain" description="GST N-terminal" evidence="1">
    <location>
        <begin position="1"/>
        <end position="75"/>
    </location>
</feature>
<organism evidence="3">
    <name type="scientific">Providencia rettgeri</name>
    <dbReference type="NCBI Taxonomy" id="587"/>
    <lineage>
        <taxon>Bacteria</taxon>
        <taxon>Pseudomonadati</taxon>
        <taxon>Pseudomonadota</taxon>
        <taxon>Gammaproteobacteria</taxon>
        <taxon>Enterobacterales</taxon>
        <taxon>Morganellaceae</taxon>
        <taxon>Providencia</taxon>
    </lineage>
</organism>
<dbReference type="Pfam" id="PF02798">
    <property type="entry name" value="GST_N"/>
    <property type="match status" value="1"/>
</dbReference>
<evidence type="ECO:0000259" key="1">
    <source>
        <dbReference type="PROSITE" id="PS50404"/>
    </source>
</evidence>
<dbReference type="CDD" id="cd03046">
    <property type="entry name" value="GST_N_GTT1_like"/>
    <property type="match status" value="1"/>
</dbReference>
<accession>A0AAD2VSK2</accession>
<dbReference type="PANTHER" id="PTHR44051:SF8">
    <property type="entry name" value="GLUTATHIONE S-TRANSFERASE GSTA"/>
    <property type="match status" value="1"/>
</dbReference>
<dbReference type="PANTHER" id="PTHR44051">
    <property type="entry name" value="GLUTATHIONE S-TRANSFERASE-RELATED"/>
    <property type="match status" value="1"/>
</dbReference>
<feature type="domain" description="GST C-terminal" evidence="2">
    <location>
        <begin position="80"/>
        <end position="207"/>
    </location>
</feature>
<dbReference type="PROSITE" id="PS50404">
    <property type="entry name" value="GST_NTER"/>
    <property type="match status" value="1"/>
</dbReference>
<dbReference type="InterPro" id="IPR010987">
    <property type="entry name" value="Glutathione-S-Trfase_C-like"/>
</dbReference>
<dbReference type="SUPFAM" id="SSF52833">
    <property type="entry name" value="Thioredoxin-like"/>
    <property type="match status" value="1"/>
</dbReference>
<comment type="caution">
    <text evidence="3">The sequence shown here is derived from an EMBL/GenBank/DDBJ whole genome shotgun (WGS) entry which is preliminary data.</text>
</comment>
<gene>
    <name evidence="4" type="ORF">M0K77_002056</name>
    <name evidence="3" type="ORF">M0K77_RS10280</name>
</gene>